<protein>
    <recommendedName>
        <fullName evidence="1">B3/B4 tRNA-binding domain-containing protein</fullName>
    </recommendedName>
</protein>
<evidence type="ECO:0000259" key="1">
    <source>
        <dbReference type="SMART" id="SM00873"/>
    </source>
</evidence>
<dbReference type="GO" id="GO:0003723">
    <property type="term" value="F:RNA binding"/>
    <property type="evidence" value="ECO:0007669"/>
    <property type="project" value="InterPro"/>
</dbReference>
<name>A0A6N9R3P1_9MICC</name>
<comment type="caution">
    <text evidence="2">The sequence shown here is derived from an EMBL/GenBank/DDBJ whole genome shotgun (WGS) entry which is preliminary data.</text>
</comment>
<evidence type="ECO:0000313" key="3">
    <source>
        <dbReference type="Proteomes" id="UP000471026"/>
    </source>
</evidence>
<accession>A0A6N9R3P1</accession>
<dbReference type="PANTHER" id="PTHR39209:SF2">
    <property type="entry name" value="CYTOPLASMIC PROTEIN"/>
    <property type="match status" value="1"/>
</dbReference>
<dbReference type="Gene3D" id="3.50.40.10">
    <property type="entry name" value="Phenylalanyl-trna Synthetase, Chain B, domain 3"/>
    <property type="match status" value="1"/>
</dbReference>
<dbReference type="SMART" id="SM00873">
    <property type="entry name" value="B3_4"/>
    <property type="match status" value="1"/>
</dbReference>
<dbReference type="Proteomes" id="UP000471026">
    <property type="component" value="Unassembled WGS sequence"/>
</dbReference>
<dbReference type="InterPro" id="IPR005146">
    <property type="entry name" value="B3/B4_tRNA-bd"/>
</dbReference>
<dbReference type="EMBL" id="WMHZ01000034">
    <property type="protein sequence ID" value="NDO79150.1"/>
    <property type="molecule type" value="Genomic_DNA"/>
</dbReference>
<feature type="domain" description="B3/B4 tRNA-binding" evidence="1">
    <location>
        <begin position="59"/>
        <end position="206"/>
    </location>
</feature>
<dbReference type="Pfam" id="PF03483">
    <property type="entry name" value="B3_4"/>
    <property type="match status" value="1"/>
</dbReference>
<dbReference type="RefSeq" id="WP_162230408.1">
    <property type="nucleotide sequence ID" value="NZ_WMHZ01000034.1"/>
</dbReference>
<gene>
    <name evidence="2" type="ORF">GKZ75_13205</name>
</gene>
<dbReference type="AlphaFoldDB" id="A0A6N9R3P1"/>
<organism evidence="2 3">
    <name type="scientific">Kocuria marina subsp. indica</name>
    <dbReference type="NCBI Taxonomy" id="1049583"/>
    <lineage>
        <taxon>Bacteria</taxon>
        <taxon>Bacillati</taxon>
        <taxon>Actinomycetota</taxon>
        <taxon>Actinomycetes</taxon>
        <taxon>Micrococcales</taxon>
        <taxon>Micrococcaceae</taxon>
        <taxon>Kocuria</taxon>
    </lineage>
</organism>
<dbReference type="SUPFAM" id="SSF56037">
    <property type="entry name" value="PheT/TilS domain"/>
    <property type="match status" value="1"/>
</dbReference>
<dbReference type="GO" id="GO:0004826">
    <property type="term" value="F:phenylalanine-tRNA ligase activity"/>
    <property type="evidence" value="ECO:0007669"/>
    <property type="project" value="InterPro"/>
</dbReference>
<dbReference type="PANTHER" id="PTHR39209">
    <property type="match status" value="1"/>
</dbReference>
<reference evidence="2 3" key="1">
    <citation type="submission" date="2019-11" db="EMBL/GenBank/DDBJ databases">
        <title>Draft genome sequence of Kocuria indica DP-K7, a methyl red degrading Actinobacterium.</title>
        <authorList>
            <person name="Kumaran S."/>
            <person name="Tischler D."/>
            <person name="Ngo A.C.R."/>
            <person name="Schultes F."/>
        </authorList>
    </citation>
    <scope>NUCLEOTIDE SEQUENCE [LARGE SCALE GENOMIC DNA]</scope>
    <source>
        <strain evidence="2 3">DP-K7</strain>
    </source>
</reference>
<dbReference type="InterPro" id="IPR020825">
    <property type="entry name" value="Phe-tRNA_synthase-like_B3/B4"/>
</dbReference>
<sequence length="234" mass="25207">MIFTHSDDIWTKHPRLGAAAAYVAGAPDADDLAEKRRALIDEALQRLDGGKESDLAPIKAWRQAYAEMGYKPTQYRCAAESLLRRLRRDGDLPAINPFVDFCNALSAAWAMPVAAFDLHRITGDLMVREAIGDETYQGFSGDREHPAPGEVIFVDDAGNAHARRWAHRQSALSAISPASTQVLVVAEGHHAAAGADASALIETLASTLATADSAQLVSRAQLSSKSRIFEVTDA</sequence>
<proteinExistence type="predicted"/>
<evidence type="ECO:0000313" key="2">
    <source>
        <dbReference type="EMBL" id="NDO79150.1"/>
    </source>
</evidence>